<dbReference type="SUPFAM" id="SSF56672">
    <property type="entry name" value="DNA/RNA polymerases"/>
    <property type="match status" value="1"/>
</dbReference>
<dbReference type="Gene3D" id="3.30.70.270">
    <property type="match status" value="2"/>
</dbReference>
<dbReference type="EMBL" id="CACRXK020005989">
    <property type="protein sequence ID" value="CAB4008006.1"/>
    <property type="molecule type" value="Genomic_DNA"/>
</dbReference>
<dbReference type="Pfam" id="PF17917">
    <property type="entry name" value="RT_RNaseH"/>
    <property type="match status" value="1"/>
</dbReference>
<evidence type="ECO:0000256" key="5">
    <source>
        <dbReference type="ARBA" id="ARBA00022759"/>
    </source>
</evidence>
<dbReference type="PROSITE" id="PS50994">
    <property type="entry name" value="INTEGRASE"/>
    <property type="match status" value="1"/>
</dbReference>
<evidence type="ECO:0000256" key="7">
    <source>
        <dbReference type="ARBA" id="ARBA00022918"/>
    </source>
</evidence>
<keyword evidence="4" id="KW-0540">Nuclease</keyword>
<dbReference type="InterPro" id="IPR041588">
    <property type="entry name" value="Integrase_H2C2"/>
</dbReference>
<evidence type="ECO:0000256" key="8">
    <source>
        <dbReference type="SAM" id="MobiDB-lite"/>
    </source>
</evidence>
<reference evidence="9" key="1">
    <citation type="submission" date="2020-04" db="EMBL/GenBank/DDBJ databases">
        <authorList>
            <person name="Alioto T."/>
            <person name="Alioto T."/>
            <person name="Gomez Garrido J."/>
        </authorList>
    </citation>
    <scope>NUCLEOTIDE SEQUENCE</scope>
    <source>
        <strain evidence="9">A484AB</strain>
    </source>
</reference>
<dbReference type="Pfam" id="PF17921">
    <property type="entry name" value="Integrase_H2C2"/>
    <property type="match status" value="1"/>
</dbReference>
<dbReference type="InterPro" id="IPR000477">
    <property type="entry name" value="RT_dom"/>
</dbReference>
<dbReference type="InterPro" id="IPR012337">
    <property type="entry name" value="RNaseH-like_sf"/>
</dbReference>
<dbReference type="SUPFAM" id="SSF53098">
    <property type="entry name" value="Ribonuclease H-like"/>
    <property type="match status" value="1"/>
</dbReference>
<dbReference type="FunFam" id="3.10.10.10:FF:000007">
    <property type="entry name" value="Retrovirus-related Pol polyprotein from transposon 17.6-like Protein"/>
    <property type="match status" value="1"/>
</dbReference>
<evidence type="ECO:0000256" key="4">
    <source>
        <dbReference type="ARBA" id="ARBA00022722"/>
    </source>
</evidence>
<dbReference type="GO" id="GO:0006508">
    <property type="term" value="P:proteolysis"/>
    <property type="evidence" value="ECO:0007669"/>
    <property type="project" value="UniProtKB-KW"/>
</dbReference>
<proteinExistence type="predicted"/>
<sequence length="1193" mass="135480">MATASRTSVALPEIFSDGDMVLWLRKFELCAKANDWKDTDMLKRLPTLLSGKAFAIFERLAAETKEDFKVLTKALTEAFGGDENGKHLAMMAFRSRMRKPDEDIQVFAYNLEALLRRAMPNIEKGDRETLLKQQFVEGETVTAGQQLDLAGQISSSQSVNEVNTSGGTHQTVVESPLVMQLMESVDILTRKKHFLGADFLKSGGMVVDIANSKLSWKTGEAELIVETTSPTVNKLSVLLESYSDIFVNGPSDPLGLTTSAEHAIDTGDSRPVKQRPYRIPVHLNKVVNNQVNDMLDRGLIQPSNSPWSSPIVLAPKKDGDYRPVGGAHYFSTLDLASGYWQVPLREEDREKTAFSVGVDHYEFTVMPFGLTNGSATFQRMMGNVLKGIKGCLVFIDDIIIFSETWEEHQLILKEVFSRIRAAGLKVKREKCQFAQESVKFLGHVVSARGTEPDPSKVEAVRDFATPSSLTEVRAFIGMASYYRRFIKNFADIATPLHDMTKGSQPEFNWTPLADKSFNELKNRLCTAPILSLPDFSVPFIIYTDASDYGLGAVLSQRIGEHECVIAYASRTLTPAERNYSTTEKECLAIVWTVNYWRPYLLGKAFDIVTDHQSLTWLQGLKEPKGRLARWILALQEYEFEIKHRPGKQHDNADTLSRFPRVSPALVPDWSPDEDLMVGVAATEVNASWPKEEIIKAQQDDPSIFLVVQKLRCTNTAPKKDEDGWNDNGEQRRYKQLWPQMEMRNGILHRRVDKGAPTERLVWVVPRRMRPDLLKLSHNDPCSGHMGVNRCLERLQQQYYWPGMASEVQLWVAECEMCDRRKSPVSPRKSPMQSIEVGHPMELWAMDILGPLPLTARGNQYILVMSDHFTKWVEAVLLANQRADTVAKAFVDDAVTRHGVPRKILTDQGRNFEAELMRQVFHLLGVEKLRTSPYHPQTDGQVERLNRTLKGILTAYVNKDHTDWDVHLPLALFAYRNSVHSSSGVSPFRAVYGREASTPLVLMGTQTEAKEQFISNYCDELEKSLKDVQRFVQEKISEAQRKQKKGYDDRNNIDKSTPFKVGDRVWLNDTAVPKGLSRKFHLQWSGPYVVLNRLGGTNYHIKPESGNRKSKVVHRNRLKSAPCRPRVEEGMSTCSPKETQHTALQTNEPMIHHQENLVVQPAHQERTNTLRRSTRQRRQPDRYQDYNLDERVKE</sequence>
<feature type="compositionally biased region" description="Basic and acidic residues" evidence="8">
    <location>
        <begin position="1177"/>
        <end position="1193"/>
    </location>
</feature>
<dbReference type="FunFam" id="3.30.70.270:FF:000020">
    <property type="entry name" value="Transposon Tf2-6 polyprotein-like Protein"/>
    <property type="match status" value="1"/>
</dbReference>
<dbReference type="GO" id="GO:0015074">
    <property type="term" value="P:DNA integration"/>
    <property type="evidence" value="ECO:0007669"/>
    <property type="project" value="InterPro"/>
</dbReference>
<evidence type="ECO:0000256" key="1">
    <source>
        <dbReference type="ARBA" id="ARBA00022670"/>
    </source>
</evidence>
<dbReference type="InterPro" id="IPR001584">
    <property type="entry name" value="Integrase_cat-core"/>
</dbReference>
<dbReference type="InterPro" id="IPR041373">
    <property type="entry name" value="RT_RNaseH"/>
</dbReference>
<dbReference type="GO" id="GO:0008233">
    <property type="term" value="F:peptidase activity"/>
    <property type="evidence" value="ECO:0007669"/>
    <property type="project" value="UniProtKB-KW"/>
</dbReference>
<dbReference type="FunFam" id="3.30.420.10:FF:000032">
    <property type="entry name" value="Retrovirus-related Pol polyprotein from transposon 297-like Protein"/>
    <property type="match status" value="1"/>
</dbReference>
<dbReference type="Gene3D" id="3.10.20.370">
    <property type="match status" value="1"/>
</dbReference>
<evidence type="ECO:0000256" key="3">
    <source>
        <dbReference type="ARBA" id="ARBA00022695"/>
    </source>
</evidence>
<dbReference type="OrthoDB" id="425619at2759"/>
<dbReference type="Pfam" id="PF00078">
    <property type="entry name" value="RVT_1"/>
    <property type="match status" value="1"/>
</dbReference>
<evidence type="ECO:0000256" key="2">
    <source>
        <dbReference type="ARBA" id="ARBA00022679"/>
    </source>
</evidence>
<name>A0A7D9EH61_PARCT</name>
<dbReference type="FunFam" id="3.10.20.370:FF:000001">
    <property type="entry name" value="Retrovirus-related Pol polyprotein from transposon 17.6-like protein"/>
    <property type="match status" value="1"/>
</dbReference>
<dbReference type="Gene3D" id="3.10.10.10">
    <property type="entry name" value="HIV Type 1 Reverse Transcriptase, subunit A, domain 1"/>
    <property type="match status" value="1"/>
</dbReference>
<keyword evidence="10" id="KW-1185">Reference proteome</keyword>
<dbReference type="CDD" id="cd01647">
    <property type="entry name" value="RT_LTR"/>
    <property type="match status" value="1"/>
</dbReference>
<evidence type="ECO:0000313" key="9">
    <source>
        <dbReference type="EMBL" id="CAB4008006.1"/>
    </source>
</evidence>
<evidence type="ECO:0000313" key="10">
    <source>
        <dbReference type="Proteomes" id="UP001152795"/>
    </source>
</evidence>
<dbReference type="Pfam" id="PF00665">
    <property type="entry name" value="rve"/>
    <property type="match status" value="1"/>
</dbReference>
<dbReference type="GO" id="GO:0003676">
    <property type="term" value="F:nucleic acid binding"/>
    <property type="evidence" value="ECO:0007669"/>
    <property type="project" value="InterPro"/>
</dbReference>
<protein>
    <submittedName>
        <fullName evidence="9">Transposon Ty3-G Gag-Pol poly</fullName>
    </submittedName>
</protein>
<accession>A0A7D9EH61</accession>
<dbReference type="InterPro" id="IPR036397">
    <property type="entry name" value="RNaseH_sf"/>
</dbReference>
<dbReference type="PROSITE" id="PS50878">
    <property type="entry name" value="RT_POL"/>
    <property type="match status" value="1"/>
</dbReference>
<organism evidence="9 10">
    <name type="scientific">Paramuricea clavata</name>
    <name type="common">Red gorgonian</name>
    <name type="synonym">Violescent sea-whip</name>
    <dbReference type="NCBI Taxonomy" id="317549"/>
    <lineage>
        <taxon>Eukaryota</taxon>
        <taxon>Metazoa</taxon>
        <taxon>Cnidaria</taxon>
        <taxon>Anthozoa</taxon>
        <taxon>Octocorallia</taxon>
        <taxon>Malacalcyonacea</taxon>
        <taxon>Plexauridae</taxon>
        <taxon>Paramuricea</taxon>
    </lineage>
</organism>
<dbReference type="CDD" id="cd09274">
    <property type="entry name" value="RNase_HI_RT_Ty3"/>
    <property type="match status" value="1"/>
</dbReference>
<dbReference type="FunFam" id="1.10.340.70:FF:000001">
    <property type="entry name" value="Retrovirus-related Pol polyprotein from transposon gypsy-like Protein"/>
    <property type="match status" value="1"/>
</dbReference>
<feature type="region of interest" description="Disordered" evidence="8">
    <location>
        <begin position="1163"/>
        <end position="1193"/>
    </location>
</feature>
<keyword evidence="6" id="KW-0378">Hydrolase</keyword>
<dbReference type="PANTHER" id="PTHR37984:SF5">
    <property type="entry name" value="PROTEIN NYNRIN-LIKE"/>
    <property type="match status" value="1"/>
</dbReference>
<comment type="caution">
    <text evidence="9">The sequence shown here is derived from an EMBL/GenBank/DDBJ whole genome shotgun (WGS) entry which is preliminary data.</text>
</comment>
<dbReference type="InterPro" id="IPR043128">
    <property type="entry name" value="Rev_trsase/Diguanyl_cyclase"/>
</dbReference>
<dbReference type="InterPro" id="IPR050951">
    <property type="entry name" value="Retrovirus_Pol_polyprotein"/>
</dbReference>
<dbReference type="Proteomes" id="UP001152795">
    <property type="component" value="Unassembled WGS sequence"/>
</dbReference>
<evidence type="ECO:0000256" key="6">
    <source>
        <dbReference type="ARBA" id="ARBA00022801"/>
    </source>
</evidence>
<keyword evidence="2" id="KW-0808">Transferase</keyword>
<keyword evidence="7" id="KW-0695">RNA-directed DNA polymerase</keyword>
<dbReference type="InterPro" id="IPR054465">
    <property type="entry name" value="Integrase_p58-like_C"/>
</dbReference>
<dbReference type="GO" id="GO:0004519">
    <property type="term" value="F:endonuclease activity"/>
    <property type="evidence" value="ECO:0007669"/>
    <property type="project" value="UniProtKB-KW"/>
</dbReference>
<dbReference type="Pfam" id="PF22938">
    <property type="entry name" value="Integrase_p58_C"/>
    <property type="match status" value="1"/>
</dbReference>
<dbReference type="AlphaFoldDB" id="A0A7D9EH61"/>
<gene>
    <name evidence="9" type="ORF">PACLA_8A077844</name>
</gene>
<keyword evidence="5" id="KW-0255">Endonuclease</keyword>
<dbReference type="Gene3D" id="3.30.420.10">
    <property type="entry name" value="Ribonuclease H-like superfamily/Ribonuclease H"/>
    <property type="match status" value="1"/>
</dbReference>
<dbReference type="Gene3D" id="1.10.340.70">
    <property type="match status" value="1"/>
</dbReference>
<dbReference type="GO" id="GO:0003964">
    <property type="term" value="F:RNA-directed DNA polymerase activity"/>
    <property type="evidence" value="ECO:0007669"/>
    <property type="project" value="UniProtKB-KW"/>
</dbReference>
<dbReference type="InterPro" id="IPR043502">
    <property type="entry name" value="DNA/RNA_pol_sf"/>
</dbReference>
<dbReference type="PANTHER" id="PTHR37984">
    <property type="entry name" value="PROTEIN CBG26694"/>
    <property type="match status" value="1"/>
</dbReference>
<keyword evidence="3" id="KW-0548">Nucleotidyltransferase</keyword>
<keyword evidence="1" id="KW-0645">Protease</keyword>